<sequence>MFSFYLSEFPSDRQLRVGTRAQQKDTFVEYYDQPILARIGHKLGRTIRNDDSAASSTGAKFARISEEIDLNKPLCSKFRMKRKIWKAEDENLHLVCFHCRKHGHRKESCSDMQEGNNLDSMDENSPPSVPVADPTPVIRPKLNGNPTPQGKSVCFESVNEGASTSNVRPQGYLVVNGPRNALPRPKQRGVMVTHESHKLKDHQTAAMKVSSSHLIYCEFYIGTAASSSFHSILMELLRMNRVDIVIIAEPIISAINNGGKQQDQGSNNTMVDGVAAEISFSDAGTEETV</sequence>
<dbReference type="AlphaFoldDB" id="A0A8X7Z4N1"/>
<dbReference type="PANTHER" id="PTHR31286:SF99">
    <property type="entry name" value="DUF4283 DOMAIN-CONTAINING PROTEIN"/>
    <property type="match status" value="1"/>
</dbReference>
<evidence type="ECO:0000313" key="2">
    <source>
        <dbReference type="EMBL" id="KAG6761127.1"/>
    </source>
</evidence>
<dbReference type="PANTHER" id="PTHR31286">
    <property type="entry name" value="GLYCINE-RICH CELL WALL STRUCTURAL PROTEIN 1.8-LIKE"/>
    <property type="match status" value="1"/>
</dbReference>
<reference evidence="2" key="1">
    <citation type="journal article" date="2020" name="bioRxiv">
        <title>Hybrid origin of Populus tomentosa Carr. identified through genome sequencing and phylogenomic analysis.</title>
        <authorList>
            <person name="An X."/>
            <person name="Gao K."/>
            <person name="Chen Z."/>
            <person name="Li J."/>
            <person name="Yang X."/>
            <person name="Yang X."/>
            <person name="Zhou J."/>
            <person name="Guo T."/>
            <person name="Zhao T."/>
            <person name="Huang S."/>
            <person name="Miao D."/>
            <person name="Khan W.U."/>
            <person name="Rao P."/>
            <person name="Ye M."/>
            <person name="Lei B."/>
            <person name="Liao W."/>
            <person name="Wang J."/>
            <person name="Ji L."/>
            <person name="Li Y."/>
            <person name="Guo B."/>
            <person name="Mustafa N.S."/>
            <person name="Li S."/>
            <person name="Yun Q."/>
            <person name="Keller S.R."/>
            <person name="Mao J."/>
            <person name="Zhang R."/>
            <person name="Strauss S.H."/>
        </authorList>
    </citation>
    <scope>NUCLEOTIDE SEQUENCE</scope>
    <source>
        <strain evidence="2">GM15</strain>
        <tissue evidence="2">Leaf</tissue>
    </source>
</reference>
<evidence type="ECO:0000256" key="1">
    <source>
        <dbReference type="SAM" id="MobiDB-lite"/>
    </source>
</evidence>
<accession>A0A8X7Z4N1</accession>
<dbReference type="Proteomes" id="UP000886885">
    <property type="component" value="Chromosome 9D"/>
</dbReference>
<evidence type="ECO:0008006" key="4">
    <source>
        <dbReference type="Google" id="ProtNLM"/>
    </source>
</evidence>
<dbReference type="OrthoDB" id="1743776at2759"/>
<organism evidence="2 3">
    <name type="scientific">Populus tomentosa</name>
    <name type="common">Chinese white poplar</name>
    <dbReference type="NCBI Taxonomy" id="118781"/>
    <lineage>
        <taxon>Eukaryota</taxon>
        <taxon>Viridiplantae</taxon>
        <taxon>Streptophyta</taxon>
        <taxon>Embryophyta</taxon>
        <taxon>Tracheophyta</taxon>
        <taxon>Spermatophyta</taxon>
        <taxon>Magnoliopsida</taxon>
        <taxon>eudicotyledons</taxon>
        <taxon>Gunneridae</taxon>
        <taxon>Pentapetalae</taxon>
        <taxon>rosids</taxon>
        <taxon>fabids</taxon>
        <taxon>Malpighiales</taxon>
        <taxon>Salicaceae</taxon>
        <taxon>Saliceae</taxon>
        <taxon>Populus</taxon>
    </lineage>
</organism>
<dbReference type="EMBL" id="JAAWWB010000018">
    <property type="protein sequence ID" value="KAG6761127.1"/>
    <property type="molecule type" value="Genomic_DNA"/>
</dbReference>
<gene>
    <name evidence="2" type="ORF">POTOM_034323</name>
</gene>
<keyword evidence="3" id="KW-1185">Reference proteome</keyword>
<feature type="compositionally biased region" description="Polar residues" evidence="1">
    <location>
        <begin position="110"/>
        <end position="126"/>
    </location>
</feature>
<evidence type="ECO:0000313" key="3">
    <source>
        <dbReference type="Proteomes" id="UP000886885"/>
    </source>
</evidence>
<dbReference type="InterPro" id="IPR040256">
    <property type="entry name" value="At4g02000-like"/>
</dbReference>
<protein>
    <recommendedName>
        <fullName evidence="4">CCHC-type domain-containing protein</fullName>
    </recommendedName>
</protein>
<comment type="caution">
    <text evidence="2">The sequence shown here is derived from an EMBL/GenBank/DDBJ whole genome shotgun (WGS) entry which is preliminary data.</text>
</comment>
<proteinExistence type="predicted"/>
<name>A0A8X7Z4N1_POPTO</name>
<feature type="region of interest" description="Disordered" evidence="1">
    <location>
        <begin position="107"/>
        <end position="154"/>
    </location>
</feature>